<dbReference type="STRING" id="981085.W9QS01"/>
<dbReference type="EMBL" id="KE343702">
    <property type="protein sequence ID" value="EXB38717.1"/>
    <property type="molecule type" value="Genomic_DNA"/>
</dbReference>
<name>W9QS01_9ROSA</name>
<proteinExistence type="predicted"/>
<accession>W9QS01</accession>
<evidence type="ECO:0000313" key="2">
    <source>
        <dbReference type="Proteomes" id="UP000030645"/>
    </source>
</evidence>
<reference evidence="2" key="1">
    <citation type="submission" date="2013-01" db="EMBL/GenBank/DDBJ databases">
        <title>Draft Genome Sequence of a Mulberry Tree, Morus notabilis C.K. Schneid.</title>
        <authorList>
            <person name="He N."/>
            <person name="Zhao S."/>
        </authorList>
    </citation>
    <scope>NUCLEOTIDE SEQUENCE</scope>
</reference>
<dbReference type="AlphaFoldDB" id="W9QS01"/>
<evidence type="ECO:0000313" key="1">
    <source>
        <dbReference type="EMBL" id="EXB38717.1"/>
    </source>
</evidence>
<sequence length="111" mass="11305">MRVIQLPPKVSKQQYEVTVDADAAAAIHKAATSGIKNPSLELFLKLSGVGIGQGPGNVGGQSLSFRSLHTSQPPSSIQRQTAIGQPSVSVPVAKAIAEMAALAAANEGDSS</sequence>
<organism evidence="1 2">
    <name type="scientific">Morus notabilis</name>
    <dbReference type="NCBI Taxonomy" id="981085"/>
    <lineage>
        <taxon>Eukaryota</taxon>
        <taxon>Viridiplantae</taxon>
        <taxon>Streptophyta</taxon>
        <taxon>Embryophyta</taxon>
        <taxon>Tracheophyta</taxon>
        <taxon>Spermatophyta</taxon>
        <taxon>Magnoliopsida</taxon>
        <taxon>eudicotyledons</taxon>
        <taxon>Gunneridae</taxon>
        <taxon>Pentapetalae</taxon>
        <taxon>rosids</taxon>
        <taxon>fabids</taxon>
        <taxon>Rosales</taxon>
        <taxon>Moraceae</taxon>
        <taxon>Moreae</taxon>
        <taxon>Morus</taxon>
    </lineage>
</organism>
<keyword evidence="2" id="KW-1185">Reference proteome</keyword>
<gene>
    <name evidence="1" type="ORF">L484_004512</name>
</gene>
<protein>
    <submittedName>
        <fullName evidence="1">Uncharacterized protein</fullName>
    </submittedName>
</protein>
<dbReference type="Proteomes" id="UP000030645">
    <property type="component" value="Unassembled WGS sequence"/>
</dbReference>